<keyword evidence="1" id="KW-0175">Coiled coil</keyword>
<dbReference type="HOGENOM" id="CLU_106882_0_0_1"/>
<accession>B4JG17</accession>
<dbReference type="STRING" id="7222.B4JG17"/>
<dbReference type="OMA" id="KIIDYHN"/>
<sequence>MSSPSISDKMSFTCLDLLLNILIEDTKEFQKEFDTKMSFIREQENYCSKNMEELISIQDFVESMKKCLFQTELELGEFESSLLQAEQYISLLEAQSNNFSQNSQFANLITSNYRDLLVLLLSADRSAAQCNNLRKEIDLYNNLVSKHFAAPKLIITIMDYHVKALKSMDEQLNQLQCMADNVASNYDQITKQLKISSLSTKCTCDMAKVVNGKFKISDCLQHNFNVFKK</sequence>
<dbReference type="KEGG" id="dgr:6563159"/>
<dbReference type="OrthoDB" id="7862278at2759"/>
<reference evidence="2 3" key="1">
    <citation type="journal article" date="2007" name="Nature">
        <title>Evolution of genes and genomes on the Drosophila phylogeny.</title>
        <authorList>
            <consortium name="Drosophila 12 Genomes Consortium"/>
            <person name="Clark A.G."/>
            <person name="Eisen M.B."/>
            <person name="Smith D.R."/>
            <person name="Bergman C.M."/>
            <person name="Oliver B."/>
            <person name="Markow T.A."/>
            <person name="Kaufman T.C."/>
            <person name="Kellis M."/>
            <person name="Gelbart W."/>
            <person name="Iyer V.N."/>
            <person name="Pollard D.A."/>
            <person name="Sackton T.B."/>
            <person name="Larracuente A.M."/>
            <person name="Singh N.D."/>
            <person name="Abad J.P."/>
            <person name="Abt D.N."/>
            <person name="Adryan B."/>
            <person name="Aguade M."/>
            <person name="Akashi H."/>
            <person name="Anderson W.W."/>
            <person name="Aquadro C.F."/>
            <person name="Ardell D.H."/>
            <person name="Arguello R."/>
            <person name="Artieri C.G."/>
            <person name="Barbash D.A."/>
            <person name="Barker D."/>
            <person name="Barsanti P."/>
            <person name="Batterham P."/>
            <person name="Batzoglou S."/>
            <person name="Begun D."/>
            <person name="Bhutkar A."/>
            <person name="Blanco E."/>
            <person name="Bosak S.A."/>
            <person name="Bradley R.K."/>
            <person name="Brand A.D."/>
            <person name="Brent M.R."/>
            <person name="Brooks A.N."/>
            <person name="Brown R.H."/>
            <person name="Butlin R.K."/>
            <person name="Caggese C."/>
            <person name="Calvi B.R."/>
            <person name="Bernardo de Carvalho A."/>
            <person name="Caspi A."/>
            <person name="Castrezana S."/>
            <person name="Celniker S.E."/>
            <person name="Chang J.L."/>
            <person name="Chapple C."/>
            <person name="Chatterji S."/>
            <person name="Chinwalla A."/>
            <person name="Civetta A."/>
            <person name="Clifton S.W."/>
            <person name="Comeron J.M."/>
            <person name="Costello J.C."/>
            <person name="Coyne J.A."/>
            <person name="Daub J."/>
            <person name="David R.G."/>
            <person name="Delcher A.L."/>
            <person name="Delehaunty K."/>
            <person name="Do C.B."/>
            <person name="Ebling H."/>
            <person name="Edwards K."/>
            <person name="Eickbush T."/>
            <person name="Evans J.D."/>
            <person name="Filipski A."/>
            <person name="Findeiss S."/>
            <person name="Freyhult E."/>
            <person name="Fulton L."/>
            <person name="Fulton R."/>
            <person name="Garcia A.C."/>
            <person name="Gardiner A."/>
            <person name="Garfield D.A."/>
            <person name="Garvin B.E."/>
            <person name="Gibson G."/>
            <person name="Gilbert D."/>
            <person name="Gnerre S."/>
            <person name="Godfrey J."/>
            <person name="Good R."/>
            <person name="Gotea V."/>
            <person name="Gravely B."/>
            <person name="Greenberg A.J."/>
            <person name="Griffiths-Jones S."/>
            <person name="Gross S."/>
            <person name="Guigo R."/>
            <person name="Gustafson E.A."/>
            <person name="Haerty W."/>
            <person name="Hahn M.W."/>
            <person name="Halligan D.L."/>
            <person name="Halpern A.L."/>
            <person name="Halter G.M."/>
            <person name="Han M.V."/>
            <person name="Heger A."/>
            <person name="Hillier L."/>
            <person name="Hinrichs A.S."/>
            <person name="Holmes I."/>
            <person name="Hoskins R.A."/>
            <person name="Hubisz M.J."/>
            <person name="Hultmark D."/>
            <person name="Huntley M.A."/>
            <person name="Jaffe D.B."/>
            <person name="Jagadeeshan S."/>
            <person name="Jeck W.R."/>
            <person name="Johnson J."/>
            <person name="Jones C.D."/>
            <person name="Jordan W.C."/>
            <person name="Karpen G.H."/>
            <person name="Kataoka E."/>
            <person name="Keightley P.D."/>
            <person name="Kheradpour P."/>
            <person name="Kirkness E.F."/>
            <person name="Koerich L.B."/>
            <person name="Kristiansen K."/>
            <person name="Kudrna D."/>
            <person name="Kulathinal R.J."/>
            <person name="Kumar S."/>
            <person name="Kwok R."/>
            <person name="Lander E."/>
            <person name="Langley C.H."/>
            <person name="Lapoint R."/>
            <person name="Lazzaro B.P."/>
            <person name="Lee S.J."/>
            <person name="Levesque L."/>
            <person name="Li R."/>
            <person name="Lin C.F."/>
            <person name="Lin M.F."/>
            <person name="Lindblad-Toh K."/>
            <person name="Llopart A."/>
            <person name="Long M."/>
            <person name="Low L."/>
            <person name="Lozovsky E."/>
            <person name="Lu J."/>
            <person name="Luo M."/>
            <person name="Machado C.A."/>
            <person name="Makalowski W."/>
            <person name="Marzo M."/>
            <person name="Matsuda M."/>
            <person name="Matzkin L."/>
            <person name="McAllister B."/>
            <person name="McBride C.S."/>
            <person name="McKernan B."/>
            <person name="McKernan K."/>
            <person name="Mendez-Lago M."/>
            <person name="Minx P."/>
            <person name="Mollenhauer M.U."/>
            <person name="Montooth K."/>
            <person name="Mount S.M."/>
            <person name="Mu X."/>
            <person name="Myers E."/>
            <person name="Negre B."/>
            <person name="Newfeld S."/>
            <person name="Nielsen R."/>
            <person name="Noor M.A."/>
            <person name="O'Grady P."/>
            <person name="Pachter L."/>
            <person name="Papaceit M."/>
            <person name="Parisi M.J."/>
            <person name="Parisi M."/>
            <person name="Parts L."/>
            <person name="Pedersen J.S."/>
            <person name="Pesole G."/>
            <person name="Phillippy A.M."/>
            <person name="Ponting C.P."/>
            <person name="Pop M."/>
            <person name="Porcelli D."/>
            <person name="Powell J.R."/>
            <person name="Prohaska S."/>
            <person name="Pruitt K."/>
            <person name="Puig M."/>
            <person name="Quesneville H."/>
            <person name="Ram K.R."/>
            <person name="Rand D."/>
            <person name="Rasmussen M.D."/>
            <person name="Reed L.K."/>
            <person name="Reenan R."/>
            <person name="Reily A."/>
            <person name="Remington K.A."/>
            <person name="Rieger T.T."/>
            <person name="Ritchie M.G."/>
            <person name="Robin C."/>
            <person name="Rogers Y.H."/>
            <person name="Rohde C."/>
            <person name="Rozas J."/>
            <person name="Rubenfield M.J."/>
            <person name="Ruiz A."/>
            <person name="Russo S."/>
            <person name="Salzberg S.L."/>
            <person name="Sanchez-Gracia A."/>
            <person name="Saranga D.J."/>
            <person name="Sato H."/>
            <person name="Schaeffer S.W."/>
            <person name="Schatz M.C."/>
            <person name="Schlenke T."/>
            <person name="Schwartz R."/>
            <person name="Segarra C."/>
            <person name="Singh R.S."/>
            <person name="Sirot L."/>
            <person name="Sirota M."/>
            <person name="Sisneros N.B."/>
            <person name="Smith C.D."/>
            <person name="Smith T.F."/>
            <person name="Spieth J."/>
            <person name="Stage D.E."/>
            <person name="Stark A."/>
            <person name="Stephan W."/>
            <person name="Strausberg R.L."/>
            <person name="Strempel S."/>
            <person name="Sturgill D."/>
            <person name="Sutton G."/>
            <person name="Sutton G.G."/>
            <person name="Tao W."/>
            <person name="Teichmann S."/>
            <person name="Tobari Y.N."/>
            <person name="Tomimura Y."/>
            <person name="Tsolas J.M."/>
            <person name="Valente V.L."/>
            <person name="Venter E."/>
            <person name="Venter J.C."/>
            <person name="Vicario S."/>
            <person name="Vieira F.G."/>
            <person name="Vilella A.J."/>
            <person name="Villasante A."/>
            <person name="Walenz B."/>
            <person name="Wang J."/>
            <person name="Wasserman M."/>
            <person name="Watts T."/>
            <person name="Wilson D."/>
            <person name="Wilson R.K."/>
            <person name="Wing R.A."/>
            <person name="Wolfner M.F."/>
            <person name="Wong A."/>
            <person name="Wong G.K."/>
            <person name="Wu C.I."/>
            <person name="Wu G."/>
            <person name="Yamamoto D."/>
            <person name="Yang H.P."/>
            <person name="Yang S.P."/>
            <person name="Yorke J.A."/>
            <person name="Yoshida K."/>
            <person name="Zdobnov E."/>
            <person name="Zhang P."/>
            <person name="Zhang Y."/>
            <person name="Zimin A.V."/>
            <person name="Baldwin J."/>
            <person name="Abdouelleil A."/>
            <person name="Abdulkadir J."/>
            <person name="Abebe A."/>
            <person name="Abera B."/>
            <person name="Abreu J."/>
            <person name="Acer S.C."/>
            <person name="Aftuck L."/>
            <person name="Alexander A."/>
            <person name="An P."/>
            <person name="Anderson E."/>
            <person name="Anderson S."/>
            <person name="Arachi H."/>
            <person name="Azer M."/>
            <person name="Bachantsang P."/>
            <person name="Barry A."/>
            <person name="Bayul T."/>
            <person name="Berlin A."/>
            <person name="Bessette D."/>
            <person name="Bloom T."/>
            <person name="Blye J."/>
            <person name="Boguslavskiy L."/>
            <person name="Bonnet C."/>
            <person name="Boukhgalter B."/>
            <person name="Bourzgui I."/>
            <person name="Brown A."/>
            <person name="Cahill P."/>
            <person name="Channer S."/>
            <person name="Cheshatsang Y."/>
            <person name="Chuda L."/>
            <person name="Citroen M."/>
            <person name="Collymore A."/>
            <person name="Cooke P."/>
            <person name="Costello M."/>
            <person name="D'Aco K."/>
            <person name="Daza R."/>
            <person name="De Haan G."/>
            <person name="DeGray S."/>
            <person name="DeMaso C."/>
            <person name="Dhargay N."/>
            <person name="Dooley K."/>
            <person name="Dooley E."/>
            <person name="Doricent M."/>
            <person name="Dorje P."/>
            <person name="Dorjee K."/>
            <person name="Dupes A."/>
            <person name="Elong R."/>
            <person name="Falk J."/>
            <person name="Farina A."/>
            <person name="Faro S."/>
            <person name="Ferguson D."/>
            <person name="Fisher S."/>
            <person name="Foley C.D."/>
            <person name="Franke A."/>
            <person name="Friedrich D."/>
            <person name="Gadbois L."/>
            <person name="Gearin G."/>
            <person name="Gearin C.R."/>
            <person name="Giannoukos G."/>
            <person name="Goode T."/>
            <person name="Graham J."/>
            <person name="Grandbois E."/>
            <person name="Grewal S."/>
            <person name="Gyaltsen K."/>
            <person name="Hafez N."/>
            <person name="Hagos B."/>
            <person name="Hall J."/>
            <person name="Henson C."/>
            <person name="Hollinger A."/>
            <person name="Honan T."/>
            <person name="Huard M.D."/>
            <person name="Hughes L."/>
            <person name="Hurhula B."/>
            <person name="Husby M.E."/>
            <person name="Kamat A."/>
            <person name="Kanga B."/>
            <person name="Kashin S."/>
            <person name="Khazanovich D."/>
            <person name="Kisner P."/>
            <person name="Lance K."/>
            <person name="Lara M."/>
            <person name="Lee W."/>
            <person name="Lennon N."/>
            <person name="Letendre F."/>
            <person name="LeVine R."/>
            <person name="Lipovsky A."/>
            <person name="Liu X."/>
            <person name="Liu J."/>
            <person name="Liu S."/>
            <person name="Lokyitsang T."/>
            <person name="Lokyitsang Y."/>
            <person name="Lubonja R."/>
            <person name="Lui A."/>
            <person name="MacDonald P."/>
            <person name="Magnisalis V."/>
            <person name="Maru K."/>
            <person name="Matthews C."/>
            <person name="McCusker W."/>
            <person name="McDonough S."/>
            <person name="Mehta T."/>
            <person name="Meldrim J."/>
            <person name="Meneus L."/>
            <person name="Mihai O."/>
            <person name="Mihalev A."/>
            <person name="Mihova T."/>
            <person name="Mittelman R."/>
            <person name="Mlenga V."/>
            <person name="Montmayeur A."/>
            <person name="Mulrain L."/>
            <person name="Navidi A."/>
            <person name="Naylor J."/>
            <person name="Negash T."/>
            <person name="Nguyen T."/>
            <person name="Nguyen N."/>
            <person name="Nicol R."/>
            <person name="Norbu C."/>
            <person name="Norbu N."/>
            <person name="Novod N."/>
            <person name="O'Neill B."/>
            <person name="Osman S."/>
            <person name="Markiewicz E."/>
            <person name="Oyono O.L."/>
            <person name="Patti C."/>
            <person name="Phunkhang P."/>
            <person name="Pierre F."/>
            <person name="Priest M."/>
            <person name="Raghuraman S."/>
            <person name="Rege F."/>
            <person name="Reyes R."/>
            <person name="Rise C."/>
            <person name="Rogov P."/>
            <person name="Ross K."/>
            <person name="Ryan E."/>
            <person name="Settipalli S."/>
            <person name="Shea T."/>
            <person name="Sherpa N."/>
            <person name="Shi L."/>
            <person name="Shih D."/>
            <person name="Sparrow T."/>
            <person name="Spaulding J."/>
            <person name="Stalker J."/>
            <person name="Stange-Thomann N."/>
            <person name="Stavropoulos S."/>
            <person name="Stone C."/>
            <person name="Strader C."/>
            <person name="Tesfaye S."/>
            <person name="Thomson T."/>
            <person name="Thoulutsang Y."/>
            <person name="Thoulutsang D."/>
            <person name="Topham K."/>
            <person name="Topping I."/>
            <person name="Tsamla T."/>
            <person name="Vassiliev H."/>
            <person name="Vo A."/>
            <person name="Wangchuk T."/>
            <person name="Wangdi T."/>
            <person name="Weiand M."/>
            <person name="Wilkinson J."/>
            <person name="Wilson A."/>
            <person name="Yadav S."/>
            <person name="Young G."/>
            <person name="Yu Q."/>
            <person name="Zembek L."/>
            <person name="Zhong D."/>
            <person name="Zimmer A."/>
            <person name="Zwirko Z."/>
            <person name="Jaffe D.B."/>
            <person name="Alvarez P."/>
            <person name="Brockman W."/>
            <person name="Butler J."/>
            <person name="Chin C."/>
            <person name="Gnerre S."/>
            <person name="Grabherr M."/>
            <person name="Kleber M."/>
            <person name="Mauceli E."/>
            <person name="MacCallum I."/>
        </authorList>
    </citation>
    <scope>NUCLEOTIDE SEQUENCE [LARGE SCALE GENOMIC DNA]</scope>
    <source>
        <strain evidence="3">Tucson 15287-2541.00</strain>
    </source>
</reference>
<dbReference type="AlphaFoldDB" id="B4JG17"/>
<organism evidence="3">
    <name type="scientific">Drosophila grimshawi</name>
    <name type="common">Hawaiian fruit fly</name>
    <name type="synonym">Idiomyia grimshawi</name>
    <dbReference type="NCBI Taxonomy" id="7222"/>
    <lineage>
        <taxon>Eukaryota</taxon>
        <taxon>Metazoa</taxon>
        <taxon>Ecdysozoa</taxon>
        <taxon>Arthropoda</taxon>
        <taxon>Hexapoda</taxon>
        <taxon>Insecta</taxon>
        <taxon>Pterygota</taxon>
        <taxon>Neoptera</taxon>
        <taxon>Endopterygota</taxon>
        <taxon>Diptera</taxon>
        <taxon>Brachycera</taxon>
        <taxon>Muscomorpha</taxon>
        <taxon>Ephydroidea</taxon>
        <taxon>Drosophilidae</taxon>
        <taxon>Drosophila</taxon>
        <taxon>Hawaiian Drosophila</taxon>
    </lineage>
</organism>
<protein>
    <submittedName>
        <fullName evidence="2">GH18772</fullName>
    </submittedName>
</protein>
<name>B4JG17_DROGR</name>
<proteinExistence type="predicted"/>
<evidence type="ECO:0000313" key="2">
    <source>
        <dbReference type="EMBL" id="EDV92556.1"/>
    </source>
</evidence>
<dbReference type="PhylomeDB" id="B4JG17"/>
<dbReference type="eggNOG" id="ENOG502T9DC">
    <property type="taxonomic scope" value="Eukaryota"/>
</dbReference>
<evidence type="ECO:0000313" key="3">
    <source>
        <dbReference type="Proteomes" id="UP000001070"/>
    </source>
</evidence>
<dbReference type="EMBL" id="CH916369">
    <property type="protein sequence ID" value="EDV92556.1"/>
    <property type="molecule type" value="Genomic_DNA"/>
</dbReference>
<dbReference type="Proteomes" id="UP000001070">
    <property type="component" value="Unassembled WGS sequence"/>
</dbReference>
<dbReference type="InParanoid" id="B4JG17"/>
<dbReference type="SMR" id="B4JG17"/>
<keyword evidence="3" id="KW-1185">Reference proteome</keyword>
<feature type="coiled-coil region" evidence="1">
    <location>
        <begin position="123"/>
        <end position="192"/>
    </location>
</feature>
<gene>
    <name evidence="2" type="primary">Dgri\GH18772</name>
    <name evidence="2" type="ORF">Dgri_GH18772</name>
</gene>
<evidence type="ECO:0000256" key="1">
    <source>
        <dbReference type="SAM" id="Coils"/>
    </source>
</evidence>